<organism evidence="3 4">
    <name type="scientific">Polyodon spathula</name>
    <name type="common">North American paddlefish</name>
    <name type="synonym">Squalus spathula</name>
    <dbReference type="NCBI Taxonomy" id="7913"/>
    <lineage>
        <taxon>Eukaryota</taxon>
        <taxon>Metazoa</taxon>
        <taxon>Chordata</taxon>
        <taxon>Craniata</taxon>
        <taxon>Vertebrata</taxon>
        <taxon>Euteleostomi</taxon>
        <taxon>Actinopterygii</taxon>
        <taxon>Chondrostei</taxon>
        <taxon>Acipenseriformes</taxon>
        <taxon>Polyodontidae</taxon>
        <taxon>Polyodon</taxon>
    </lineage>
</organism>
<proteinExistence type="predicted"/>
<dbReference type="EMBL" id="JAAWVQ010039869">
    <property type="protein sequence ID" value="MBN3274470.1"/>
    <property type="molecule type" value="Genomic_DNA"/>
</dbReference>
<dbReference type="InterPro" id="IPR036397">
    <property type="entry name" value="RNaseH_sf"/>
</dbReference>
<dbReference type="Pfam" id="PF01498">
    <property type="entry name" value="HTH_Tnp_Tc3_2"/>
    <property type="match status" value="1"/>
</dbReference>
<dbReference type="PANTHER" id="PTHR23022:SF135">
    <property type="entry name" value="SI:DKEY-77F5.3"/>
    <property type="match status" value="1"/>
</dbReference>
<feature type="non-terminal residue" evidence="3">
    <location>
        <position position="304"/>
    </location>
</feature>
<keyword evidence="4" id="KW-1185">Reference proteome</keyword>
<dbReference type="Pfam" id="PF13358">
    <property type="entry name" value="DDE_3"/>
    <property type="match status" value="1"/>
</dbReference>
<feature type="non-terminal residue" evidence="3">
    <location>
        <position position="1"/>
    </location>
</feature>
<name>A0ABS2XKR4_POLSP</name>
<feature type="domain" description="Tc1-like transposase DDE" evidence="2">
    <location>
        <begin position="113"/>
        <end position="262"/>
    </location>
</feature>
<dbReference type="InterPro" id="IPR052338">
    <property type="entry name" value="Transposase_5"/>
</dbReference>
<evidence type="ECO:0000259" key="1">
    <source>
        <dbReference type="Pfam" id="PF01498"/>
    </source>
</evidence>
<dbReference type="InterPro" id="IPR002492">
    <property type="entry name" value="Transposase_Tc1-like"/>
</dbReference>
<protein>
    <submittedName>
        <fullName evidence="3">TCB1 transposase</fullName>
    </submittedName>
</protein>
<comment type="caution">
    <text evidence="3">The sequence shown here is derived from an EMBL/GenBank/DDBJ whole genome shotgun (WGS) entry which is preliminary data.</text>
</comment>
<evidence type="ECO:0000313" key="3">
    <source>
        <dbReference type="EMBL" id="MBN3274470.1"/>
    </source>
</evidence>
<dbReference type="Gene3D" id="3.30.420.10">
    <property type="entry name" value="Ribonuclease H-like superfamily/Ribonuclease H"/>
    <property type="match status" value="1"/>
</dbReference>
<accession>A0ABS2XKR4</accession>
<gene>
    <name evidence="3" type="primary">Tcb1_281</name>
    <name evidence="3" type="ORF">GTO93_0016349</name>
</gene>
<evidence type="ECO:0000313" key="4">
    <source>
        <dbReference type="Proteomes" id="UP001166093"/>
    </source>
</evidence>
<evidence type="ECO:0000259" key="2">
    <source>
        <dbReference type="Pfam" id="PF13358"/>
    </source>
</evidence>
<reference evidence="3" key="1">
    <citation type="journal article" date="2021" name="Cell">
        <title>Tracing the genetic footprints of vertebrate landing in non-teleost ray-finned fishes.</title>
        <authorList>
            <person name="Bi X."/>
            <person name="Wang K."/>
            <person name="Yang L."/>
            <person name="Pan H."/>
            <person name="Jiang H."/>
            <person name="Wei Q."/>
            <person name="Fang M."/>
            <person name="Yu H."/>
            <person name="Zhu C."/>
            <person name="Cai Y."/>
            <person name="He Y."/>
            <person name="Gan X."/>
            <person name="Zeng H."/>
            <person name="Yu D."/>
            <person name="Zhu Y."/>
            <person name="Jiang H."/>
            <person name="Qiu Q."/>
            <person name="Yang H."/>
            <person name="Zhang Y.E."/>
            <person name="Wang W."/>
            <person name="Zhu M."/>
            <person name="He S."/>
            <person name="Zhang G."/>
        </authorList>
    </citation>
    <scope>NUCLEOTIDE SEQUENCE</scope>
    <source>
        <strain evidence="3">Pddl_001</strain>
    </source>
</reference>
<dbReference type="InterPro" id="IPR038717">
    <property type="entry name" value="Tc1-like_DDE_dom"/>
</dbReference>
<sequence length="304" mass="35161">STVKTIIEKWKVYGTTKTLPRSGRPSKLDDQARRRLNREATKRTMATLQEQQAFMSNTGQSVHESTLSQALHKFGLYGRVARRKPLLKKAHLESCLKYAKKHSRDSVAMWQKVLWSDETKMELFGLNAKRYVWHKPNTLHYPENTIPTVKHGGGSIMLRKCFSSAGTGTLVRKEGKMNGAKYREVFEENLLSFAEKLKLGWKFTFEHDNDLKHKAKATLEWLRNKKVNVLEWPSQSLDLNPIKNMWHDLKIALHQCSPRNLTELEQFCKEQWSKIGKSRCARLVETYPNRLTAVIAAKGAFTEY</sequence>
<feature type="domain" description="Transposase Tc1-like" evidence="1">
    <location>
        <begin position="33"/>
        <end position="102"/>
    </location>
</feature>
<dbReference type="PANTHER" id="PTHR23022">
    <property type="entry name" value="TRANSPOSABLE ELEMENT-RELATED"/>
    <property type="match status" value="1"/>
</dbReference>
<dbReference type="Proteomes" id="UP001166093">
    <property type="component" value="Unassembled WGS sequence"/>
</dbReference>